<name>A0A4U6VCG0_SETVI</name>
<dbReference type="SUPFAM" id="SSF103473">
    <property type="entry name" value="MFS general substrate transporter"/>
    <property type="match status" value="1"/>
</dbReference>
<organism evidence="1 2">
    <name type="scientific">Setaria viridis</name>
    <name type="common">Green bristlegrass</name>
    <name type="synonym">Setaria italica subsp. viridis</name>
    <dbReference type="NCBI Taxonomy" id="4556"/>
    <lineage>
        <taxon>Eukaryota</taxon>
        <taxon>Viridiplantae</taxon>
        <taxon>Streptophyta</taxon>
        <taxon>Embryophyta</taxon>
        <taxon>Tracheophyta</taxon>
        <taxon>Spermatophyta</taxon>
        <taxon>Magnoliopsida</taxon>
        <taxon>Liliopsida</taxon>
        <taxon>Poales</taxon>
        <taxon>Poaceae</taxon>
        <taxon>PACMAD clade</taxon>
        <taxon>Panicoideae</taxon>
        <taxon>Panicodae</taxon>
        <taxon>Paniceae</taxon>
        <taxon>Cenchrinae</taxon>
        <taxon>Setaria</taxon>
    </lineage>
</organism>
<dbReference type="PANTHER" id="PTHR11654">
    <property type="entry name" value="OLIGOPEPTIDE TRANSPORTER-RELATED"/>
    <property type="match status" value="1"/>
</dbReference>
<dbReference type="AlphaFoldDB" id="A0A4U6VCG0"/>
<accession>A0A4U6VCG0</accession>
<reference evidence="1" key="1">
    <citation type="submission" date="2019-03" db="EMBL/GenBank/DDBJ databases">
        <title>WGS assembly of Setaria viridis.</title>
        <authorList>
            <person name="Huang P."/>
            <person name="Jenkins J."/>
            <person name="Grimwood J."/>
            <person name="Barry K."/>
            <person name="Healey A."/>
            <person name="Mamidi S."/>
            <person name="Sreedasyam A."/>
            <person name="Shu S."/>
            <person name="Feldman M."/>
            <person name="Wu J."/>
            <person name="Yu Y."/>
            <person name="Chen C."/>
            <person name="Johnson J."/>
            <person name="Rokhsar D."/>
            <person name="Baxter I."/>
            <person name="Schmutz J."/>
            <person name="Brutnell T."/>
            <person name="Kellogg E."/>
        </authorList>
    </citation>
    <scope>NUCLEOTIDE SEQUENCE [LARGE SCALE GENOMIC DNA]</scope>
</reference>
<dbReference type="EMBL" id="CM016554">
    <property type="protein sequence ID" value="TKW27111.1"/>
    <property type="molecule type" value="Genomic_DNA"/>
</dbReference>
<protein>
    <submittedName>
        <fullName evidence="1">Uncharacterized protein</fullName>
    </submittedName>
</protein>
<evidence type="ECO:0000313" key="2">
    <source>
        <dbReference type="Proteomes" id="UP000298652"/>
    </source>
</evidence>
<dbReference type="Gene3D" id="1.20.1250.20">
    <property type="entry name" value="MFS general substrate transporter like domains"/>
    <property type="match status" value="1"/>
</dbReference>
<evidence type="ECO:0000313" key="1">
    <source>
        <dbReference type="EMBL" id="TKW27111.1"/>
    </source>
</evidence>
<dbReference type="Proteomes" id="UP000298652">
    <property type="component" value="Chromosome 3"/>
</dbReference>
<sequence>MADGGAGVIADGSVVEAVDHRGRPASRATTGGWRSASFIIAVEIAERFAFYGVSANLITYLTGPLGEGVAAAASALNAWNGTAQLLPLLGGALADSCLGRYRTIVLASLVYILVSRNQITFISTSLVLLLQEKGKDSCGSCMKSSGFWICGEVLGRTSNDFFLDHFSSNHLWLHKLTVQRLKLTLVGENISMFQTSLSPL</sequence>
<proteinExistence type="predicted"/>
<dbReference type="InterPro" id="IPR036259">
    <property type="entry name" value="MFS_trans_sf"/>
</dbReference>
<gene>
    <name evidence="1" type="ORF">SEVIR_3G236850v2</name>
</gene>
<dbReference type="Gramene" id="TKW27111">
    <property type="protein sequence ID" value="TKW27111"/>
    <property type="gene ID" value="SEVIR_3G236850v2"/>
</dbReference>
<keyword evidence="2" id="KW-1185">Reference proteome</keyword>